<protein>
    <recommendedName>
        <fullName evidence="5">PGF-pre-PGF domain-containing protein</fullName>
    </recommendedName>
</protein>
<proteinExistence type="predicted"/>
<keyword evidence="2" id="KW-1133">Transmembrane helix</keyword>
<feature type="transmembrane region" description="Helical" evidence="2">
    <location>
        <begin position="453"/>
        <end position="472"/>
    </location>
</feature>
<dbReference type="Proteomes" id="UP000250088">
    <property type="component" value="Chromosome"/>
</dbReference>
<keyword evidence="2" id="KW-0812">Transmembrane</keyword>
<organism evidence="3 4">
    <name type="scientific">Natrarchaeobaculum aegyptiacum</name>
    <dbReference type="NCBI Taxonomy" id="745377"/>
    <lineage>
        <taxon>Archaea</taxon>
        <taxon>Methanobacteriati</taxon>
        <taxon>Methanobacteriota</taxon>
        <taxon>Stenosarchaea group</taxon>
        <taxon>Halobacteria</taxon>
        <taxon>Halobacteriales</taxon>
        <taxon>Natrialbaceae</taxon>
        <taxon>Natrarchaeobaculum</taxon>
    </lineage>
</organism>
<reference evidence="4" key="1">
    <citation type="submission" date="2017-02" db="EMBL/GenBank/DDBJ databases">
        <title>Natronthermophilus aegyptiacus gen. nov.,sp. nov., an aerobic, extremely halophilic alkalithermophilic archaeon isolated from the athalassohaline Wadi An Natrun, Egypt.</title>
        <authorList>
            <person name="Zhao B."/>
        </authorList>
    </citation>
    <scope>NUCLEOTIDE SEQUENCE [LARGE SCALE GENOMIC DNA]</scope>
    <source>
        <strain evidence="4">JW/NM-HA 15</strain>
    </source>
</reference>
<dbReference type="KEGG" id="naj:B1756_10640"/>
<feature type="compositionally biased region" description="Acidic residues" evidence="1">
    <location>
        <begin position="398"/>
        <end position="437"/>
    </location>
</feature>
<evidence type="ECO:0000313" key="3">
    <source>
        <dbReference type="EMBL" id="ARS90141.1"/>
    </source>
</evidence>
<dbReference type="GeneID" id="32894541"/>
<keyword evidence="2" id="KW-0472">Membrane</keyword>
<dbReference type="EMBL" id="CP019893">
    <property type="protein sequence ID" value="ARS90141.1"/>
    <property type="molecule type" value="Genomic_DNA"/>
</dbReference>
<feature type="region of interest" description="Disordered" evidence="1">
    <location>
        <begin position="398"/>
        <end position="443"/>
    </location>
</feature>
<sequence length="476" mass="50006">MVALLVLASVAGVASVGVDGVTAQSTHDAGGDSSDTYVVEQAGTCHEIQPLETGGTVEGFYDYRNHETHPDIDDNEYSSYGTTHLQRDDTSILMLHEGTDGTSLVAVHDRLGGATEGGVVSFNVVGVPPEADWVVRDDEYRGETNMAEWHAGHGWLAADWIWADGRTDGGAIRGGLEDDLALTIHPAFNEASPFYDDPTLHDPDWHGDGRIAEWHLLSGDANQPERIPLALDQPVTIRSGTCDEPAVRYYRTTQGVGASVDGASGADGDALETLEGASDDVRFEGVEFAGVDSAESVRVSDGAAGDREGPADAVVLSAIDVREDGNAASGTVRASVSTAWLESADLAAANVTIYAGAGGEWTELDVAHHADGDRYVLEASGLTAPLEHVVVAVPDDVLEESETWPADDDSSSEGERDDTGEDDEGGTESVEDADSSVDTDVGSDVLELSPAPWLVVLVLGSGLTLLSAAYWMRSGQ</sequence>
<gene>
    <name evidence="3" type="ORF">B1756_10640</name>
</gene>
<dbReference type="RefSeq" id="WP_086888515.1">
    <property type="nucleotide sequence ID" value="NZ_CP019893.1"/>
</dbReference>
<dbReference type="OrthoDB" id="103676at2157"/>
<dbReference type="AlphaFoldDB" id="A0A2Z2HSE3"/>
<evidence type="ECO:0000313" key="4">
    <source>
        <dbReference type="Proteomes" id="UP000250088"/>
    </source>
</evidence>
<evidence type="ECO:0008006" key="5">
    <source>
        <dbReference type="Google" id="ProtNLM"/>
    </source>
</evidence>
<keyword evidence="4" id="KW-1185">Reference proteome</keyword>
<evidence type="ECO:0000256" key="1">
    <source>
        <dbReference type="SAM" id="MobiDB-lite"/>
    </source>
</evidence>
<name>A0A2Z2HSE3_9EURY</name>
<evidence type="ECO:0000256" key="2">
    <source>
        <dbReference type="SAM" id="Phobius"/>
    </source>
</evidence>
<accession>A0A2Z2HSE3</accession>